<proteinExistence type="predicted"/>
<evidence type="ECO:0000313" key="1">
    <source>
        <dbReference type="EMBL" id="JAD73084.1"/>
    </source>
</evidence>
<reference evidence="1" key="1">
    <citation type="submission" date="2014-09" db="EMBL/GenBank/DDBJ databases">
        <authorList>
            <person name="Magalhaes I.L.F."/>
            <person name="Oliveira U."/>
            <person name="Santos F.R."/>
            <person name="Vidigal T.H.D.A."/>
            <person name="Brescovit A.D."/>
            <person name="Santos A.J."/>
        </authorList>
    </citation>
    <scope>NUCLEOTIDE SEQUENCE</scope>
    <source>
        <tissue evidence="1">Shoot tissue taken approximately 20 cm above the soil surface</tissue>
    </source>
</reference>
<name>A0A0A9C9X4_ARUDO</name>
<reference evidence="1" key="2">
    <citation type="journal article" date="2015" name="Data Brief">
        <title>Shoot transcriptome of the giant reed, Arundo donax.</title>
        <authorList>
            <person name="Barrero R.A."/>
            <person name="Guerrero F.D."/>
            <person name="Moolhuijzen P."/>
            <person name="Goolsby J.A."/>
            <person name="Tidwell J."/>
            <person name="Bellgard S.E."/>
            <person name="Bellgard M.I."/>
        </authorList>
    </citation>
    <scope>NUCLEOTIDE SEQUENCE</scope>
    <source>
        <tissue evidence="1">Shoot tissue taken approximately 20 cm above the soil surface</tissue>
    </source>
</reference>
<protein>
    <submittedName>
        <fullName evidence="1">Uncharacterized protein</fullName>
    </submittedName>
</protein>
<accession>A0A0A9C9X4</accession>
<organism evidence="1">
    <name type="scientific">Arundo donax</name>
    <name type="common">Giant reed</name>
    <name type="synonym">Donax arundinaceus</name>
    <dbReference type="NCBI Taxonomy" id="35708"/>
    <lineage>
        <taxon>Eukaryota</taxon>
        <taxon>Viridiplantae</taxon>
        <taxon>Streptophyta</taxon>
        <taxon>Embryophyta</taxon>
        <taxon>Tracheophyta</taxon>
        <taxon>Spermatophyta</taxon>
        <taxon>Magnoliopsida</taxon>
        <taxon>Liliopsida</taxon>
        <taxon>Poales</taxon>
        <taxon>Poaceae</taxon>
        <taxon>PACMAD clade</taxon>
        <taxon>Arundinoideae</taxon>
        <taxon>Arundineae</taxon>
        <taxon>Arundo</taxon>
    </lineage>
</organism>
<sequence>MLLLNRSAFIGVKTPKDELVQIQTLGSKIMSMLSITHLSSRARNF</sequence>
<dbReference type="AlphaFoldDB" id="A0A0A9C9X4"/>
<dbReference type="EMBL" id="GBRH01224811">
    <property type="protein sequence ID" value="JAD73084.1"/>
    <property type="molecule type" value="Transcribed_RNA"/>
</dbReference>